<feature type="compositionally biased region" description="Acidic residues" evidence="3">
    <location>
        <begin position="31"/>
        <end position="42"/>
    </location>
</feature>
<feature type="region of interest" description="Disordered" evidence="3">
    <location>
        <begin position="21"/>
        <end position="52"/>
    </location>
</feature>
<name>A0A9W4D970_BLUGR</name>
<feature type="compositionally biased region" description="Basic and acidic residues" evidence="3">
    <location>
        <begin position="21"/>
        <end position="30"/>
    </location>
</feature>
<comment type="caution">
    <text evidence="5">The sequence shown here is derived from an EMBL/GenBank/DDBJ whole genome shotgun (WGS) entry which is preliminary data.</text>
</comment>
<dbReference type="GO" id="GO:0000381">
    <property type="term" value="P:regulation of alternative mRNA splicing, via spliceosome"/>
    <property type="evidence" value="ECO:0007669"/>
    <property type="project" value="InterPro"/>
</dbReference>
<accession>A0A9W4D970</accession>
<gene>
    <name evidence="5" type="ORF">BGTH12_LOCUS7881</name>
</gene>
<evidence type="ECO:0000256" key="3">
    <source>
        <dbReference type="SAM" id="MobiDB-lite"/>
    </source>
</evidence>
<dbReference type="PANTHER" id="PTHR47845">
    <property type="entry name" value="NUCLEAR SPECKLE SPLICING REGULATORY PROTEIN 1 HOMOLOG"/>
    <property type="match status" value="1"/>
</dbReference>
<dbReference type="Pfam" id="PF09745">
    <property type="entry name" value="NSRP1_N"/>
    <property type="match status" value="1"/>
</dbReference>
<feature type="region of interest" description="Disordered" evidence="3">
    <location>
        <begin position="195"/>
        <end position="216"/>
    </location>
</feature>
<dbReference type="Proteomes" id="UP000683417">
    <property type="component" value="Unassembled WGS sequence"/>
</dbReference>
<evidence type="ECO:0000256" key="2">
    <source>
        <dbReference type="ARBA" id="ARBA00023054"/>
    </source>
</evidence>
<evidence type="ECO:0000313" key="5">
    <source>
        <dbReference type="EMBL" id="CAD6506523.1"/>
    </source>
</evidence>
<evidence type="ECO:0000313" key="6">
    <source>
        <dbReference type="Proteomes" id="UP000683417"/>
    </source>
</evidence>
<feature type="domain" description="Nuclear speckle splicing regulatory protein 1 N-terminal" evidence="4">
    <location>
        <begin position="108"/>
        <end position="220"/>
    </location>
</feature>
<evidence type="ECO:0000256" key="1">
    <source>
        <dbReference type="ARBA" id="ARBA00010126"/>
    </source>
</evidence>
<sequence>MSGMGISYGLKLNSKAAKKRALNEKRRGIFDDDDDDVNEELDDPNKGTGLQVEEIREIGFSEEERLPPTTAFSQNLSLAKAAKPSIKINSKKTLNNNYGDLSTSFTSKKHADASKDLDANIFDYDSIYDSLKPKKKIVEGLHEKKPKYMASLLEAAAVRKRDAAIAEEKKFVREREAEGDEYADKEKFVTSAYKKQQEENRRLEEEERVRHEQEAKQIKESGMTSFYKNMLEKGEQKHAEIVKAINEQIKSGRVADEDTQAQETWAEKTRAMNGKLSGEIIVNDEGEVVDKRQLLTGGLNIVSKPKAASSLRTQQEISGKRKLGNSGGVSEKEAMRERQSRMIEEQLENANKRALEQENDEKDRIERLSKSNKSEQEILSVKERFLARKREAEKAKNKEI</sequence>
<proteinExistence type="inferred from homology"/>
<evidence type="ECO:0000259" key="4">
    <source>
        <dbReference type="Pfam" id="PF09745"/>
    </source>
</evidence>
<protein>
    <submittedName>
        <fullName evidence="5">BgTH12-07750</fullName>
    </submittedName>
</protein>
<dbReference type="AlphaFoldDB" id="A0A9W4D970"/>
<keyword evidence="2" id="KW-0175">Coiled coil</keyword>
<dbReference type="EMBL" id="CAJHIT010000011">
    <property type="protein sequence ID" value="CAD6506523.1"/>
    <property type="molecule type" value="Genomic_DNA"/>
</dbReference>
<dbReference type="PANTHER" id="PTHR47845:SF1">
    <property type="entry name" value="NUCLEAR SPECKLE SPLICING REGULATORY PROTEIN 1 HOMOLOG"/>
    <property type="match status" value="1"/>
</dbReference>
<reference evidence="5" key="1">
    <citation type="submission" date="2020-10" db="EMBL/GenBank/DDBJ databases">
        <authorList>
            <person name="Muller C M."/>
        </authorList>
    </citation>
    <scope>NUCLEOTIDE SEQUENCE</scope>
    <source>
        <strain evidence="5">THUN-12</strain>
    </source>
</reference>
<dbReference type="InterPro" id="IPR053246">
    <property type="entry name" value="NS_splicing_regulatory_protein"/>
</dbReference>
<organism evidence="5 6">
    <name type="scientific">Blumeria graminis f. sp. triticale</name>
    <dbReference type="NCBI Taxonomy" id="1689686"/>
    <lineage>
        <taxon>Eukaryota</taxon>
        <taxon>Fungi</taxon>
        <taxon>Dikarya</taxon>
        <taxon>Ascomycota</taxon>
        <taxon>Pezizomycotina</taxon>
        <taxon>Leotiomycetes</taxon>
        <taxon>Erysiphales</taxon>
        <taxon>Erysiphaceae</taxon>
        <taxon>Blumeria</taxon>
    </lineage>
</organism>
<dbReference type="InterPro" id="IPR018612">
    <property type="entry name" value="NSRP1_N"/>
</dbReference>
<comment type="similarity">
    <text evidence="1">Belongs to the NSRP1 family.</text>
</comment>
<feature type="compositionally biased region" description="Basic and acidic residues" evidence="3">
    <location>
        <begin position="330"/>
        <end position="376"/>
    </location>
</feature>
<feature type="region of interest" description="Disordered" evidence="3">
    <location>
        <begin position="307"/>
        <end position="376"/>
    </location>
</feature>